<comment type="caution">
    <text evidence="2">The sequence shown here is derived from an EMBL/GenBank/DDBJ whole genome shotgun (WGS) entry which is preliminary data.</text>
</comment>
<feature type="region of interest" description="Disordered" evidence="1">
    <location>
        <begin position="21"/>
        <end position="51"/>
    </location>
</feature>
<gene>
    <name evidence="2" type="ORF">E2C01_073610</name>
</gene>
<accession>A0A5B7IC56</accession>
<sequence length="71" mass="8491">MDRDGSAACGHSKQWLHEYDAPLTPPLGQEGHPHANHCWGRKEKQEEKQKMEVVVVWRRRKKSRKRRKWCT</sequence>
<name>A0A5B7IC56_PORTR</name>
<evidence type="ECO:0000313" key="2">
    <source>
        <dbReference type="EMBL" id="MPC79097.1"/>
    </source>
</evidence>
<dbReference type="AlphaFoldDB" id="A0A5B7IC56"/>
<organism evidence="2 3">
    <name type="scientific">Portunus trituberculatus</name>
    <name type="common">Swimming crab</name>
    <name type="synonym">Neptunus trituberculatus</name>
    <dbReference type="NCBI Taxonomy" id="210409"/>
    <lineage>
        <taxon>Eukaryota</taxon>
        <taxon>Metazoa</taxon>
        <taxon>Ecdysozoa</taxon>
        <taxon>Arthropoda</taxon>
        <taxon>Crustacea</taxon>
        <taxon>Multicrustacea</taxon>
        <taxon>Malacostraca</taxon>
        <taxon>Eumalacostraca</taxon>
        <taxon>Eucarida</taxon>
        <taxon>Decapoda</taxon>
        <taxon>Pleocyemata</taxon>
        <taxon>Brachyura</taxon>
        <taxon>Eubrachyura</taxon>
        <taxon>Portunoidea</taxon>
        <taxon>Portunidae</taxon>
        <taxon>Portuninae</taxon>
        <taxon>Portunus</taxon>
    </lineage>
</organism>
<dbReference type="EMBL" id="VSRR010050229">
    <property type="protein sequence ID" value="MPC79097.1"/>
    <property type="molecule type" value="Genomic_DNA"/>
</dbReference>
<dbReference type="Proteomes" id="UP000324222">
    <property type="component" value="Unassembled WGS sequence"/>
</dbReference>
<evidence type="ECO:0000313" key="3">
    <source>
        <dbReference type="Proteomes" id="UP000324222"/>
    </source>
</evidence>
<protein>
    <submittedName>
        <fullName evidence="2">Uncharacterized protein</fullName>
    </submittedName>
</protein>
<evidence type="ECO:0000256" key="1">
    <source>
        <dbReference type="SAM" id="MobiDB-lite"/>
    </source>
</evidence>
<keyword evidence="3" id="KW-1185">Reference proteome</keyword>
<proteinExistence type="predicted"/>
<feature type="compositionally biased region" description="Basic and acidic residues" evidence="1">
    <location>
        <begin position="40"/>
        <end position="51"/>
    </location>
</feature>
<reference evidence="2 3" key="1">
    <citation type="submission" date="2019-05" db="EMBL/GenBank/DDBJ databases">
        <title>Another draft genome of Portunus trituberculatus and its Hox gene families provides insights of decapod evolution.</title>
        <authorList>
            <person name="Jeong J.-H."/>
            <person name="Song I."/>
            <person name="Kim S."/>
            <person name="Choi T."/>
            <person name="Kim D."/>
            <person name="Ryu S."/>
            <person name="Kim W."/>
        </authorList>
    </citation>
    <scope>NUCLEOTIDE SEQUENCE [LARGE SCALE GENOMIC DNA]</scope>
    <source>
        <tissue evidence="2">Muscle</tissue>
    </source>
</reference>